<dbReference type="GO" id="GO:0005886">
    <property type="term" value="C:plasma membrane"/>
    <property type="evidence" value="ECO:0007669"/>
    <property type="project" value="TreeGrafter"/>
</dbReference>
<accession>A0A2G8KDR4</accession>
<dbReference type="AlphaFoldDB" id="A0A2G8KDR4"/>
<feature type="disulfide bond" evidence="1">
    <location>
        <begin position="97"/>
        <end position="115"/>
    </location>
</feature>
<feature type="transmembrane region" description="Helical" evidence="2">
    <location>
        <begin position="283"/>
        <end position="302"/>
    </location>
</feature>
<dbReference type="SUPFAM" id="SSF57586">
    <property type="entry name" value="TNF receptor-like"/>
    <property type="match status" value="1"/>
</dbReference>
<name>A0A2G8KDR4_STIJA</name>
<evidence type="ECO:0000256" key="3">
    <source>
        <dbReference type="SAM" id="SignalP"/>
    </source>
</evidence>
<feature type="domain" description="TNFR-Cys" evidence="4">
    <location>
        <begin position="75"/>
        <end position="115"/>
    </location>
</feature>
<feature type="disulfide bond" evidence="1">
    <location>
        <begin position="94"/>
        <end position="107"/>
    </location>
</feature>
<keyword evidence="2" id="KW-1133">Transmembrane helix</keyword>
<feature type="repeat" description="TNFR-Cys" evidence="1">
    <location>
        <begin position="30"/>
        <end position="73"/>
    </location>
</feature>
<dbReference type="STRING" id="307972.A0A2G8KDR4"/>
<comment type="caution">
    <text evidence="1">Lacks conserved residue(s) required for the propagation of feature annotation.</text>
</comment>
<dbReference type="GO" id="GO:0015026">
    <property type="term" value="F:coreceptor activity"/>
    <property type="evidence" value="ECO:0007669"/>
    <property type="project" value="TreeGrafter"/>
</dbReference>
<evidence type="ECO:0000313" key="5">
    <source>
        <dbReference type="EMBL" id="PIK46123.1"/>
    </source>
</evidence>
<feature type="signal peptide" evidence="3">
    <location>
        <begin position="1"/>
        <end position="24"/>
    </location>
</feature>
<dbReference type="GO" id="GO:0007266">
    <property type="term" value="P:Rho protein signal transduction"/>
    <property type="evidence" value="ECO:0007669"/>
    <property type="project" value="TreeGrafter"/>
</dbReference>
<dbReference type="Proteomes" id="UP000230750">
    <property type="component" value="Unassembled WGS sequence"/>
</dbReference>
<feature type="chain" id="PRO_5013775559" evidence="3">
    <location>
        <begin position="25"/>
        <end position="332"/>
    </location>
</feature>
<sequence>MMALNLFFTAYAVKLLAGIDPVFAIFEDHPCAAGQFKILGKNAETFIRCQTCYMCPPGYGVLQECTETSDTTCKRCPSGYFSDSSTRRGGCKKCRPCLDEEDTVRECTSNSNRECRHQCSPGDYLDEVTRRCLPCSLCHQTRNVRVTTNEQCSSQGLPDMWVCSSNITVTDDEGHISTFDTGDVYSYKAVSRRKHQGGQTFHSNYFPPLEEFISDLEKGTPVPSETSAMMNFNTATSDKRNPRAFSSVATSTSTLKDSGPLVTEASNAYPKEMLSAASSKTKLISQLVPVIVSCICLVVIFLQQCKIRKLKNGASPRYTSQVSLSLKNFICE</sequence>
<keyword evidence="6" id="KW-1185">Reference proteome</keyword>
<dbReference type="SUPFAM" id="SSF57184">
    <property type="entry name" value="Growth factor receptor domain"/>
    <property type="match status" value="1"/>
</dbReference>
<keyword evidence="1" id="KW-1015">Disulfide bond</keyword>
<dbReference type="PROSITE" id="PS50050">
    <property type="entry name" value="TNFR_NGFR_2"/>
    <property type="match status" value="2"/>
</dbReference>
<keyword evidence="2" id="KW-0472">Membrane</keyword>
<evidence type="ECO:0000256" key="1">
    <source>
        <dbReference type="PROSITE-ProRule" id="PRU00206"/>
    </source>
</evidence>
<dbReference type="OrthoDB" id="9990004at2759"/>
<dbReference type="Pfam" id="PF00020">
    <property type="entry name" value="TNFR_c6"/>
    <property type="match status" value="2"/>
</dbReference>
<feature type="disulfide bond" evidence="1">
    <location>
        <begin position="55"/>
        <end position="73"/>
    </location>
</feature>
<organism evidence="5 6">
    <name type="scientific">Stichopus japonicus</name>
    <name type="common">Sea cucumber</name>
    <dbReference type="NCBI Taxonomy" id="307972"/>
    <lineage>
        <taxon>Eukaryota</taxon>
        <taxon>Metazoa</taxon>
        <taxon>Echinodermata</taxon>
        <taxon>Eleutherozoa</taxon>
        <taxon>Echinozoa</taxon>
        <taxon>Holothuroidea</taxon>
        <taxon>Aspidochirotacea</taxon>
        <taxon>Aspidochirotida</taxon>
        <taxon>Stichopodidae</taxon>
        <taxon>Apostichopus</taxon>
    </lineage>
</organism>
<reference evidence="5 6" key="1">
    <citation type="journal article" date="2017" name="PLoS Biol.">
        <title>The sea cucumber genome provides insights into morphological evolution and visceral regeneration.</title>
        <authorList>
            <person name="Zhang X."/>
            <person name="Sun L."/>
            <person name="Yuan J."/>
            <person name="Sun Y."/>
            <person name="Gao Y."/>
            <person name="Zhang L."/>
            <person name="Li S."/>
            <person name="Dai H."/>
            <person name="Hamel J.F."/>
            <person name="Liu C."/>
            <person name="Yu Y."/>
            <person name="Liu S."/>
            <person name="Lin W."/>
            <person name="Guo K."/>
            <person name="Jin S."/>
            <person name="Xu P."/>
            <person name="Storey K.B."/>
            <person name="Huan P."/>
            <person name="Zhang T."/>
            <person name="Zhou Y."/>
            <person name="Zhang J."/>
            <person name="Lin C."/>
            <person name="Li X."/>
            <person name="Xing L."/>
            <person name="Huo D."/>
            <person name="Sun M."/>
            <person name="Wang L."/>
            <person name="Mercier A."/>
            <person name="Li F."/>
            <person name="Yang H."/>
            <person name="Xiang J."/>
        </authorList>
    </citation>
    <scope>NUCLEOTIDE SEQUENCE [LARGE SCALE GENOMIC DNA]</scope>
    <source>
        <strain evidence="5">Shaxun</strain>
        <tissue evidence="5">Muscle</tissue>
    </source>
</reference>
<gene>
    <name evidence="5" type="ORF">BSL78_17001</name>
</gene>
<feature type="repeat" description="TNFR-Cys" evidence="1">
    <location>
        <begin position="75"/>
        <end position="115"/>
    </location>
</feature>
<proteinExistence type="predicted"/>
<feature type="disulfide bond" evidence="1">
    <location>
        <begin position="76"/>
        <end position="91"/>
    </location>
</feature>
<evidence type="ECO:0000259" key="4">
    <source>
        <dbReference type="PROSITE" id="PS50050"/>
    </source>
</evidence>
<comment type="caution">
    <text evidence="5">The sequence shown here is derived from an EMBL/GenBank/DDBJ whole genome shotgun (WGS) entry which is preliminary data.</text>
</comment>
<protein>
    <submittedName>
        <fullName evidence="5">Putative tumor necrosis factor receptor superfamily member 6-like</fullName>
    </submittedName>
</protein>
<dbReference type="GO" id="GO:0009986">
    <property type="term" value="C:cell surface"/>
    <property type="evidence" value="ECO:0007669"/>
    <property type="project" value="TreeGrafter"/>
</dbReference>
<dbReference type="GO" id="GO:0048406">
    <property type="term" value="F:nerve growth factor binding"/>
    <property type="evidence" value="ECO:0007669"/>
    <property type="project" value="TreeGrafter"/>
</dbReference>
<dbReference type="PANTHER" id="PTHR46605:SF2">
    <property type="entry name" value="TNFR-CYS DOMAIN-CONTAINING PROTEIN"/>
    <property type="match status" value="1"/>
</dbReference>
<dbReference type="PANTHER" id="PTHR46605">
    <property type="entry name" value="TUMOR NECROSIS FACTOR RECEPTOR"/>
    <property type="match status" value="1"/>
</dbReference>
<keyword evidence="5" id="KW-0675">Receptor</keyword>
<evidence type="ECO:0000313" key="6">
    <source>
        <dbReference type="Proteomes" id="UP000230750"/>
    </source>
</evidence>
<dbReference type="InterPro" id="IPR009030">
    <property type="entry name" value="Growth_fac_rcpt_cys_sf"/>
</dbReference>
<feature type="domain" description="TNFR-Cys" evidence="4">
    <location>
        <begin position="30"/>
        <end position="73"/>
    </location>
</feature>
<keyword evidence="3" id="KW-0732">Signal</keyword>
<evidence type="ECO:0000256" key="2">
    <source>
        <dbReference type="SAM" id="Phobius"/>
    </source>
</evidence>
<dbReference type="SMART" id="SM00208">
    <property type="entry name" value="TNFR"/>
    <property type="match status" value="3"/>
</dbReference>
<dbReference type="InterPro" id="IPR001368">
    <property type="entry name" value="TNFR/NGFR_Cys_rich_reg"/>
</dbReference>
<keyword evidence="2" id="KW-0812">Transmembrane</keyword>
<dbReference type="EMBL" id="MRZV01000664">
    <property type="protein sequence ID" value="PIK46123.1"/>
    <property type="molecule type" value="Genomic_DNA"/>
</dbReference>
<dbReference type="InterPro" id="IPR052302">
    <property type="entry name" value="Neurotrophin_rcpt-DD"/>
</dbReference>
<dbReference type="GO" id="GO:0005035">
    <property type="term" value="F:death receptor activity"/>
    <property type="evidence" value="ECO:0007669"/>
    <property type="project" value="TreeGrafter"/>
</dbReference>
<feature type="disulfide bond" evidence="1">
    <location>
        <begin position="52"/>
        <end position="65"/>
    </location>
</feature>
<dbReference type="Gene3D" id="2.10.50.10">
    <property type="entry name" value="Tumor Necrosis Factor Receptor, subunit A, domain 2"/>
    <property type="match status" value="1"/>
</dbReference>